<dbReference type="Gene3D" id="3.30.160.110">
    <property type="entry name" value="Siroheme synthase, domain 2"/>
    <property type="match status" value="1"/>
</dbReference>
<dbReference type="InterPro" id="IPR028161">
    <property type="entry name" value="Met8-like"/>
</dbReference>
<dbReference type="EC" id="1.3.1.76" evidence="2"/>
<dbReference type="GO" id="GO:0051266">
    <property type="term" value="F:sirohydrochlorin ferrochelatase activity"/>
    <property type="evidence" value="ECO:0007669"/>
    <property type="project" value="UniProtKB-EC"/>
</dbReference>
<sequence length="261" mass="26843">MAEMNGAALPVTLNLSGMPVLLLGKGAAADAKRRLLERAGATIADSPDRARVAIVAIDDADAARGEALALKARGLLVNVVDTPELCDFTVPAIVERAPLLVAVATGGVSAGLAAAVRQRIETLLPVGLGDLARQLHAARSELRARFPDGGERRRAIGAALAPGGALDVLADHDGGAVARWLAEDGQAPADRIEAITLASPDPDELTLRSARLLGQADRVFHRADVPLAILDRARADADRIVCDALPADPGSGLSIDLSVSA</sequence>
<dbReference type="GO" id="GO:0032259">
    <property type="term" value="P:methylation"/>
    <property type="evidence" value="ECO:0007669"/>
    <property type="project" value="UniProtKB-KW"/>
</dbReference>
<dbReference type="SUPFAM" id="SSF51735">
    <property type="entry name" value="NAD(P)-binding Rossmann-fold domains"/>
    <property type="match status" value="1"/>
</dbReference>
<keyword evidence="3 7" id="KW-0560">Oxidoreductase</keyword>
<dbReference type="Pfam" id="PF13241">
    <property type="entry name" value="NAD_binding_7"/>
    <property type="match status" value="1"/>
</dbReference>
<dbReference type="PANTHER" id="PTHR35330:SF1">
    <property type="entry name" value="SIROHEME BIOSYNTHESIS PROTEIN MET8"/>
    <property type="match status" value="1"/>
</dbReference>
<name>A0ABX0U141_9SPHN</name>
<dbReference type="EMBL" id="JAASQP010000001">
    <property type="protein sequence ID" value="NIJ23815.1"/>
    <property type="molecule type" value="Genomic_DNA"/>
</dbReference>
<evidence type="ECO:0000256" key="4">
    <source>
        <dbReference type="ARBA" id="ARBA00023027"/>
    </source>
</evidence>
<reference evidence="7 8" key="1">
    <citation type="submission" date="2020-03" db="EMBL/GenBank/DDBJ databases">
        <title>Genomic Encyclopedia of Type Strains, Phase IV (KMG-IV): sequencing the most valuable type-strain genomes for metagenomic binning, comparative biology and taxonomic classification.</title>
        <authorList>
            <person name="Goeker M."/>
        </authorList>
    </citation>
    <scope>NUCLEOTIDE SEQUENCE [LARGE SCALE GENOMIC DNA]</scope>
    <source>
        <strain evidence="7 8">DSM 22753</strain>
    </source>
</reference>
<accession>A0ABX0U141</accession>
<protein>
    <recommendedName>
        <fullName evidence="2">precorrin-2 dehydrogenase</fullName>
        <ecNumber evidence="2">1.3.1.76</ecNumber>
    </recommendedName>
</protein>
<evidence type="ECO:0000313" key="7">
    <source>
        <dbReference type="EMBL" id="NIJ23815.1"/>
    </source>
</evidence>
<evidence type="ECO:0000256" key="3">
    <source>
        <dbReference type="ARBA" id="ARBA00023002"/>
    </source>
</evidence>
<dbReference type="GO" id="GO:0043115">
    <property type="term" value="F:precorrin-2 dehydrogenase activity"/>
    <property type="evidence" value="ECO:0007669"/>
    <property type="project" value="UniProtKB-EC"/>
</dbReference>
<keyword evidence="8" id="KW-1185">Reference proteome</keyword>
<keyword evidence="7" id="KW-0489">Methyltransferase</keyword>
<evidence type="ECO:0000256" key="5">
    <source>
        <dbReference type="ARBA" id="ARBA00023244"/>
    </source>
</evidence>
<comment type="caution">
    <text evidence="7">The sequence shown here is derived from an EMBL/GenBank/DDBJ whole genome shotgun (WGS) entry which is preliminary data.</text>
</comment>
<comment type="catalytic activity">
    <reaction evidence="6">
        <text>precorrin-2 + NAD(+) = sirohydrochlorin + NADH + 2 H(+)</text>
        <dbReference type="Rhea" id="RHEA:15613"/>
        <dbReference type="ChEBI" id="CHEBI:15378"/>
        <dbReference type="ChEBI" id="CHEBI:57540"/>
        <dbReference type="ChEBI" id="CHEBI:57945"/>
        <dbReference type="ChEBI" id="CHEBI:58351"/>
        <dbReference type="ChEBI" id="CHEBI:58827"/>
        <dbReference type="EC" id="1.3.1.76"/>
    </reaction>
</comment>
<keyword evidence="5" id="KW-0627">Porphyrin biosynthesis</keyword>
<evidence type="ECO:0000256" key="1">
    <source>
        <dbReference type="ARBA" id="ARBA00005010"/>
    </source>
</evidence>
<dbReference type="NCBIfam" id="TIGR01470">
    <property type="entry name" value="cysG_Nterm"/>
    <property type="match status" value="1"/>
</dbReference>
<keyword evidence="7" id="KW-0456">Lyase</keyword>
<evidence type="ECO:0000256" key="2">
    <source>
        <dbReference type="ARBA" id="ARBA00012400"/>
    </source>
</evidence>
<organism evidence="7 8">
    <name type="scientific">Sphingomonas japonica</name>
    <dbReference type="NCBI Taxonomy" id="511662"/>
    <lineage>
        <taxon>Bacteria</taxon>
        <taxon>Pseudomonadati</taxon>
        <taxon>Pseudomonadota</taxon>
        <taxon>Alphaproteobacteria</taxon>
        <taxon>Sphingomonadales</taxon>
        <taxon>Sphingomonadaceae</taxon>
        <taxon>Sphingomonas</taxon>
    </lineage>
</organism>
<gene>
    <name evidence="7" type="ORF">FHT01_001357</name>
</gene>
<keyword evidence="7" id="KW-0808">Transferase</keyword>
<dbReference type="SUPFAM" id="SSF75615">
    <property type="entry name" value="Siroheme synthase middle domains-like"/>
    <property type="match status" value="1"/>
</dbReference>
<evidence type="ECO:0000313" key="8">
    <source>
        <dbReference type="Proteomes" id="UP000788153"/>
    </source>
</evidence>
<dbReference type="PANTHER" id="PTHR35330">
    <property type="entry name" value="SIROHEME BIOSYNTHESIS PROTEIN MET8"/>
    <property type="match status" value="1"/>
</dbReference>
<dbReference type="Proteomes" id="UP000788153">
    <property type="component" value="Unassembled WGS sequence"/>
</dbReference>
<dbReference type="GO" id="GO:0004851">
    <property type="term" value="F:uroporphyrin-III C-methyltransferase activity"/>
    <property type="evidence" value="ECO:0007669"/>
    <property type="project" value="UniProtKB-EC"/>
</dbReference>
<dbReference type="InterPro" id="IPR036291">
    <property type="entry name" value="NAD(P)-bd_dom_sf"/>
</dbReference>
<dbReference type="InterPro" id="IPR006367">
    <property type="entry name" value="Sirohaem_synthase_N"/>
</dbReference>
<dbReference type="Gene3D" id="3.40.50.720">
    <property type="entry name" value="NAD(P)-binding Rossmann-like Domain"/>
    <property type="match status" value="1"/>
</dbReference>
<comment type="pathway">
    <text evidence="1">Porphyrin-containing compound metabolism; siroheme biosynthesis; sirohydrochlorin from precorrin-2: step 1/1.</text>
</comment>
<keyword evidence="4" id="KW-0520">NAD</keyword>
<evidence type="ECO:0000256" key="6">
    <source>
        <dbReference type="ARBA" id="ARBA00047561"/>
    </source>
</evidence>
<proteinExistence type="predicted"/>